<reference evidence="1" key="2">
    <citation type="journal article" date="2015" name="Data Brief">
        <title>Shoot transcriptome of the giant reed, Arundo donax.</title>
        <authorList>
            <person name="Barrero R.A."/>
            <person name="Guerrero F.D."/>
            <person name="Moolhuijzen P."/>
            <person name="Goolsby J.A."/>
            <person name="Tidwell J."/>
            <person name="Bellgard S.E."/>
            <person name="Bellgard M.I."/>
        </authorList>
    </citation>
    <scope>NUCLEOTIDE SEQUENCE</scope>
    <source>
        <tissue evidence="1">Shoot tissue taken approximately 20 cm above the soil surface</tissue>
    </source>
</reference>
<accession>A0A0A8Z3P5</accession>
<name>A0A0A8Z3P5_ARUDO</name>
<dbReference type="EMBL" id="GBRH01264474">
    <property type="protein sequence ID" value="JAD33421.1"/>
    <property type="molecule type" value="Transcribed_RNA"/>
</dbReference>
<proteinExistence type="predicted"/>
<protein>
    <submittedName>
        <fullName evidence="1">Uncharacterized protein</fullName>
    </submittedName>
</protein>
<dbReference type="AlphaFoldDB" id="A0A0A8Z3P5"/>
<organism evidence="1">
    <name type="scientific">Arundo donax</name>
    <name type="common">Giant reed</name>
    <name type="synonym">Donax arundinaceus</name>
    <dbReference type="NCBI Taxonomy" id="35708"/>
    <lineage>
        <taxon>Eukaryota</taxon>
        <taxon>Viridiplantae</taxon>
        <taxon>Streptophyta</taxon>
        <taxon>Embryophyta</taxon>
        <taxon>Tracheophyta</taxon>
        <taxon>Spermatophyta</taxon>
        <taxon>Magnoliopsida</taxon>
        <taxon>Liliopsida</taxon>
        <taxon>Poales</taxon>
        <taxon>Poaceae</taxon>
        <taxon>PACMAD clade</taxon>
        <taxon>Arundinoideae</taxon>
        <taxon>Arundineae</taxon>
        <taxon>Arundo</taxon>
    </lineage>
</organism>
<evidence type="ECO:0000313" key="1">
    <source>
        <dbReference type="EMBL" id="JAD33421.1"/>
    </source>
</evidence>
<sequence>MGLNSPASYFSTNHLPQPHPILNLLSHTIWVFMQLPFSSTHT</sequence>
<reference evidence="1" key="1">
    <citation type="submission" date="2014-09" db="EMBL/GenBank/DDBJ databases">
        <authorList>
            <person name="Magalhaes I.L.F."/>
            <person name="Oliveira U."/>
            <person name="Santos F.R."/>
            <person name="Vidigal T.H.D.A."/>
            <person name="Brescovit A.D."/>
            <person name="Santos A.J."/>
        </authorList>
    </citation>
    <scope>NUCLEOTIDE SEQUENCE</scope>
    <source>
        <tissue evidence="1">Shoot tissue taken approximately 20 cm above the soil surface</tissue>
    </source>
</reference>